<feature type="repeat" description="ANK" evidence="3">
    <location>
        <begin position="307"/>
        <end position="339"/>
    </location>
</feature>
<protein>
    <recommendedName>
        <fullName evidence="6">Ankyrin repeat protein</fullName>
    </recommendedName>
</protein>
<dbReference type="PANTHER" id="PTHR24123">
    <property type="entry name" value="ANKYRIN REPEAT-CONTAINING"/>
    <property type="match status" value="1"/>
</dbReference>
<evidence type="ECO:0008006" key="6">
    <source>
        <dbReference type="Google" id="ProtNLM"/>
    </source>
</evidence>
<dbReference type="Pfam" id="PF12796">
    <property type="entry name" value="Ank_2"/>
    <property type="match status" value="4"/>
</dbReference>
<feature type="repeat" description="ANK" evidence="3">
    <location>
        <begin position="43"/>
        <end position="75"/>
    </location>
</feature>
<feature type="repeat" description="ANK" evidence="3">
    <location>
        <begin position="139"/>
        <end position="165"/>
    </location>
</feature>
<dbReference type="RefSeq" id="XP_020436014.1">
    <property type="nucleotide sequence ID" value="XM_020573942.1"/>
</dbReference>
<accession>D3B3J9</accession>
<dbReference type="SMART" id="SM00248">
    <property type="entry name" value="ANK"/>
    <property type="match status" value="10"/>
</dbReference>
<dbReference type="OMA" id="CNGWTLL"/>
<proteinExistence type="predicted"/>
<feature type="repeat" description="ANK" evidence="3">
    <location>
        <begin position="339"/>
        <end position="371"/>
    </location>
</feature>
<comment type="caution">
    <text evidence="4">The sequence shown here is derived from an EMBL/GenBank/DDBJ whole genome shotgun (WGS) entry which is preliminary data.</text>
</comment>
<dbReference type="PRINTS" id="PR01415">
    <property type="entry name" value="ANKYRIN"/>
</dbReference>
<dbReference type="STRING" id="670386.D3B3J9"/>
<keyword evidence="2 3" id="KW-0040">ANK repeat</keyword>
<dbReference type="InterPro" id="IPR036770">
    <property type="entry name" value="Ankyrin_rpt-contain_sf"/>
</dbReference>
<keyword evidence="5" id="KW-1185">Reference proteome</keyword>
<dbReference type="PROSITE" id="PS50297">
    <property type="entry name" value="ANK_REP_REGION"/>
    <property type="match status" value="3"/>
</dbReference>
<dbReference type="InParanoid" id="D3B3J9"/>
<dbReference type="EMBL" id="ADBJ01000010">
    <property type="protein sequence ID" value="EFA83897.1"/>
    <property type="molecule type" value="Genomic_DNA"/>
</dbReference>
<name>D3B3J9_HETP5</name>
<reference evidence="4 5" key="1">
    <citation type="journal article" date="2011" name="Genome Res.">
        <title>Phylogeny-wide analysis of social amoeba genomes highlights ancient origins for complex intercellular communication.</title>
        <authorList>
            <person name="Heidel A.J."/>
            <person name="Lawal H.M."/>
            <person name="Felder M."/>
            <person name="Schilde C."/>
            <person name="Helps N.R."/>
            <person name="Tunggal B."/>
            <person name="Rivero F."/>
            <person name="John U."/>
            <person name="Schleicher M."/>
            <person name="Eichinger L."/>
            <person name="Platzer M."/>
            <person name="Noegel A.A."/>
            <person name="Schaap P."/>
            <person name="Gloeckner G."/>
        </authorList>
    </citation>
    <scope>NUCLEOTIDE SEQUENCE [LARGE SCALE GENOMIC DNA]</scope>
    <source>
        <strain evidence="5">ATCC 26659 / Pp 5 / PN500</strain>
    </source>
</reference>
<evidence type="ECO:0000256" key="1">
    <source>
        <dbReference type="ARBA" id="ARBA00022737"/>
    </source>
</evidence>
<dbReference type="InterPro" id="IPR002110">
    <property type="entry name" value="Ankyrin_rpt"/>
</dbReference>
<evidence type="ECO:0000256" key="3">
    <source>
        <dbReference type="PROSITE-ProRule" id="PRU00023"/>
    </source>
</evidence>
<evidence type="ECO:0000313" key="5">
    <source>
        <dbReference type="Proteomes" id="UP000001396"/>
    </source>
</evidence>
<feature type="repeat" description="ANK" evidence="3">
    <location>
        <begin position="175"/>
        <end position="203"/>
    </location>
</feature>
<dbReference type="PANTHER" id="PTHR24123:SF141">
    <property type="entry name" value="ANKYRIN 2, ISOFORM U"/>
    <property type="match status" value="1"/>
</dbReference>
<dbReference type="Proteomes" id="UP000001396">
    <property type="component" value="Unassembled WGS sequence"/>
</dbReference>
<gene>
    <name evidence="4" type="ORF">PPL_02967</name>
</gene>
<organism evidence="4 5">
    <name type="scientific">Heterostelium pallidum (strain ATCC 26659 / Pp 5 / PN500)</name>
    <name type="common">Cellular slime mold</name>
    <name type="synonym">Polysphondylium pallidum</name>
    <dbReference type="NCBI Taxonomy" id="670386"/>
    <lineage>
        <taxon>Eukaryota</taxon>
        <taxon>Amoebozoa</taxon>
        <taxon>Evosea</taxon>
        <taxon>Eumycetozoa</taxon>
        <taxon>Dictyostelia</taxon>
        <taxon>Acytosteliales</taxon>
        <taxon>Acytosteliaceae</taxon>
        <taxon>Heterostelium</taxon>
    </lineage>
</organism>
<keyword evidence="1" id="KW-0677">Repeat</keyword>
<dbReference type="Gene3D" id="1.25.40.20">
    <property type="entry name" value="Ankyrin repeat-containing domain"/>
    <property type="match status" value="4"/>
</dbReference>
<sequence length="375" mass="41127">MSSSNQNSRKLFEKCKDNNTQEVLSLLDKKDDLRLDVNTKFEGGCTATFFAAYHGNVELLKRLMACGADINLTEENGVSPLAVACVQGKIAAVELLLSENHDPSQRVTGLIGACQYGYAQVVRRLLDTGIDVNIEVDDEGATPLYVAVETAREEVVALLLSRGADPARHRLFYYPIHVATQISNYPIMERLLKSGAKPDVRTRDGATSLLIAAQNGFIRAVDILQSYKASPNIQMVDGSSPLYVACSRHHANTALKLLDSPDIDVNLKLEDGTTVLHVLAQYGNTSLIKELLDRFSTKIEYDAKRKDGTTPLLIAARHGQFEICQLLIDKGADLNAQCDGDTPLSVATRYGRSDTIRVLTEATNKLKEKESKSTE</sequence>
<evidence type="ECO:0000313" key="4">
    <source>
        <dbReference type="EMBL" id="EFA83897.1"/>
    </source>
</evidence>
<dbReference type="GeneID" id="31358490"/>
<evidence type="ECO:0000256" key="2">
    <source>
        <dbReference type="ARBA" id="ARBA00023043"/>
    </source>
</evidence>
<dbReference type="PROSITE" id="PS50088">
    <property type="entry name" value="ANK_REPEAT"/>
    <property type="match status" value="5"/>
</dbReference>
<dbReference type="InterPro" id="IPR051165">
    <property type="entry name" value="Multifunctional_ANK_Repeat"/>
</dbReference>
<dbReference type="AlphaFoldDB" id="D3B3J9"/>
<dbReference type="SUPFAM" id="SSF48403">
    <property type="entry name" value="Ankyrin repeat"/>
    <property type="match status" value="1"/>
</dbReference>